<sequence>MAGLEIQPLHWRFNVVDRKKEVAFLKDVLGMKILRHEEFAKEVDHSTMIRTSKTFMGYGGPGYFKLELHFSYGVSEYEMGNGFLGVTIISKTAIARSKALNWPIDEIGDKVFRIKSPQGFTFYLVNHPTPTECDPIAEICLRSSFLTATI</sequence>
<dbReference type="Pfam" id="PF21207">
    <property type="entry name" value="GLOD4_N"/>
    <property type="match status" value="1"/>
</dbReference>
<dbReference type="AlphaFoldDB" id="A0A0A9Z4G3"/>
<gene>
    <name evidence="2" type="primary">Glod4_5</name>
    <name evidence="2" type="ORF">CM83_13873</name>
</gene>
<evidence type="ECO:0000259" key="1">
    <source>
        <dbReference type="Pfam" id="PF21207"/>
    </source>
</evidence>
<organism evidence="2">
    <name type="scientific">Lygus hesperus</name>
    <name type="common">Western plant bug</name>
    <dbReference type="NCBI Taxonomy" id="30085"/>
    <lineage>
        <taxon>Eukaryota</taxon>
        <taxon>Metazoa</taxon>
        <taxon>Ecdysozoa</taxon>
        <taxon>Arthropoda</taxon>
        <taxon>Hexapoda</taxon>
        <taxon>Insecta</taxon>
        <taxon>Pterygota</taxon>
        <taxon>Neoptera</taxon>
        <taxon>Paraneoptera</taxon>
        <taxon>Hemiptera</taxon>
        <taxon>Heteroptera</taxon>
        <taxon>Panheteroptera</taxon>
        <taxon>Cimicomorpha</taxon>
        <taxon>Miridae</taxon>
        <taxon>Mirini</taxon>
        <taxon>Lygus</taxon>
    </lineage>
</organism>
<evidence type="ECO:0000313" key="2">
    <source>
        <dbReference type="EMBL" id="JAG38228.1"/>
    </source>
</evidence>
<reference evidence="3" key="3">
    <citation type="submission" date="2014-09" db="EMBL/GenBank/DDBJ databases">
        <authorList>
            <person name="Magalhaes I.L.F."/>
            <person name="Oliveira U."/>
            <person name="Santos F.R."/>
            <person name="Vidigal T.H.D.A."/>
            <person name="Brescovit A.D."/>
            <person name="Santos A.J."/>
        </authorList>
    </citation>
    <scope>NUCLEOTIDE SEQUENCE</scope>
</reference>
<dbReference type="Gene3D" id="3.10.180.10">
    <property type="entry name" value="2,3-Dihydroxybiphenyl 1,2-Dioxygenase, domain 1"/>
    <property type="match status" value="1"/>
</dbReference>
<dbReference type="EMBL" id="GBRD01007521">
    <property type="protein sequence ID" value="JAG58300.1"/>
    <property type="molecule type" value="Transcribed_RNA"/>
</dbReference>
<dbReference type="InterPro" id="IPR029068">
    <property type="entry name" value="Glyas_Bleomycin-R_OHBP_Dase"/>
</dbReference>
<dbReference type="SUPFAM" id="SSF54593">
    <property type="entry name" value="Glyoxalase/Bleomycin resistance protein/Dihydroxybiphenyl dioxygenase"/>
    <property type="match status" value="1"/>
</dbReference>
<dbReference type="InterPro" id="IPR043193">
    <property type="entry name" value="GLOD4"/>
</dbReference>
<reference evidence="2" key="2">
    <citation type="submission" date="2014-07" db="EMBL/GenBank/DDBJ databases">
        <authorList>
            <person name="Hull J."/>
        </authorList>
    </citation>
    <scope>NUCLEOTIDE SEQUENCE</scope>
</reference>
<proteinExistence type="predicted"/>
<evidence type="ECO:0000313" key="3">
    <source>
        <dbReference type="EMBL" id="JAG58300.1"/>
    </source>
</evidence>
<dbReference type="PANTHER" id="PTHR46466">
    <property type="entry name" value="GLYOXALASE DOMAIN-CONTAINING PROTEIN 4"/>
    <property type="match status" value="1"/>
</dbReference>
<protein>
    <submittedName>
        <fullName evidence="2">Glyoxalase domain-containing protein 4</fullName>
    </submittedName>
</protein>
<dbReference type="EMBL" id="GBHO01005376">
    <property type="protein sequence ID" value="JAG38228.1"/>
    <property type="molecule type" value="Transcribed_RNA"/>
</dbReference>
<dbReference type="PANTHER" id="PTHR46466:SF1">
    <property type="entry name" value="GLYOXALASE DOMAIN-CONTAINING PROTEIN 4"/>
    <property type="match status" value="1"/>
</dbReference>
<name>A0A0A9Z4G3_LYGHE</name>
<accession>A0A0A9Z4G3</accession>
<reference evidence="2" key="1">
    <citation type="journal article" date="2014" name="PLoS ONE">
        <title>Transcriptome-Based Identification of ABC Transporters in the Western Tarnished Plant Bug Lygus hesperus.</title>
        <authorList>
            <person name="Hull J.J."/>
            <person name="Chaney K."/>
            <person name="Geib S.M."/>
            <person name="Fabrick J.A."/>
            <person name="Brent C.S."/>
            <person name="Walsh D."/>
            <person name="Lavine L.C."/>
        </authorList>
    </citation>
    <scope>NUCLEOTIDE SEQUENCE</scope>
</reference>
<feature type="non-terminal residue" evidence="2">
    <location>
        <position position="150"/>
    </location>
</feature>
<dbReference type="InterPro" id="IPR059155">
    <property type="entry name" value="GLOD4_dom"/>
</dbReference>
<feature type="domain" description="Glyoxalase" evidence="1">
    <location>
        <begin position="85"/>
        <end position="125"/>
    </location>
</feature>